<dbReference type="InterPro" id="IPR027417">
    <property type="entry name" value="P-loop_NTPase"/>
</dbReference>
<feature type="domain" description="Guanylate kinase-like" evidence="4">
    <location>
        <begin position="371"/>
        <end position="571"/>
    </location>
</feature>
<dbReference type="PANTHER" id="PTHR23117">
    <property type="entry name" value="GUANYLATE KINASE-RELATED"/>
    <property type="match status" value="1"/>
</dbReference>
<proteinExistence type="inferred from homology"/>
<keyword evidence="2" id="KW-0808">Transferase</keyword>
<accession>A0A0G1RVQ6</accession>
<dbReference type="PANTHER" id="PTHR23117:SF13">
    <property type="entry name" value="GUANYLATE KINASE"/>
    <property type="match status" value="1"/>
</dbReference>
<comment type="similarity">
    <text evidence="1">Belongs to the guanylate kinase family.</text>
</comment>
<reference evidence="5 6" key="1">
    <citation type="journal article" date="2015" name="Nature">
        <title>rRNA introns, odd ribosomes, and small enigmatic genomes across a large radiation of phyla.</title>
        <authorList>
            <person name="Brown C.T."/>
            <person name="Hug L.A."/>
            <person name="Thomas B.C."/>
            <person name="Sharon I."/>
            <person name="Castelle C.J."/>
            <person name="Singh A."/>
            <person name="Wilkins M.J."/>
            <person name="Williams K.H."/>
            <person name="Banfield J.F."/>
        </authorList>
    </citation>
    <scope>NUCLEOTIDE SEQUENCE [LARGE SCALE GENOMIC DNA]</scope>
</reference>
<dbReference type="Proteomes" id="UP000033860">
    <property type="component" value="Unassembled WGS sequence"/>
</dbReference>
<evidence type="ECO:0000259" key="4">
    <source>
        <dbReference type="PROSITE" id="PS50052"/>
    </source>
</evidence>
<dbReference type="GO" id="GO:0005829">
    <property type="term" value="C:cytosol"/>
    <property type="evidence" value="ECO:0007669"/>
    <property type="project" value="TreeGrafter"/>
</dbReference>
<comment type="caution">
    <text evidence="5">The sequence shown here is derived from an EMBL/GenBank/DDBJ whole genome shotgun (WGS) entry which is preliminary data.</text>
</comment>
<organism evidence="5 6">
    <name type="scientific">Candidatus Beckwithbacteria bacterium GW2011_GWB1_47_15</name>
    <dbReference type="NCBI Taxonomy" id="1618371"/>
    <lineage>
        <taxon>Bacteria</taxon>
        <taxon>Candidatus Beckwithiibacteriota</taxon>
    </lineage>
</organism>
<dbReference type="SUPFAM" id="SSF52540">
    <property type="entry name" value="P-loop containing nucleoside triphosphate hydrolases"/>
    <property type="match status" value="1"/>
</dbReference>
<protein>
    <recommendedName>
        <fullName evidence="4">Guanylate kinase-like domain-containing protein</fullName>
    </recommendedName>
</protein>
<dbReference type="SMART" id="SM00072">
    <property type="entry name" value="GuKc"/>
    <property type="match status" value="1"/>
</dbReference>
<dbReference type="EMBL" id="LCNT01000003">
    <property type="protein sequence ID" value="KKU61409.1"/>
    <property type="molecule type" value="Genomic_DNA"/>
</dbReference>
<dbReference type="InterPro" id="IPR008144">
    <property type="entry name" value="Guanylate_kin-like_dom"/>
</dbReference>
<dbReference type="AlphaFoldDB" id="A0A0G1RVQ6"/>
<dbReference type="InterPro" id="IPR008145">
    <property type="entry name" value="GK/Ca_channel_bsu"/>
</dbReference>
<gene>
    <name evidence="5" type="ORF">UX85_C0003G0068</name>
</gene>
<evidence type="ECO:0000256" key="3">
    <source>
        <dbReference type="ARBA" id="ARBA00022777"/>
    </source>
</evidence>
<dbReference type="Gene3D" id="3.40.50.300">
    <property type="entry name" value="P-loop containing nucleotide triphosphate hydrolases"/>
    <property type="match status" value="1"/>
</dbReference>
<evidence type="ECO:0000256" key="1">
    <source>
        <dbReference type="ARBA" id="ARBA00005790"/>
    </source>
</evidence>
<sequence>MEKLKTYSKLTSTPEALWAGGAFVLTQDTLGAITKIPSLTEADIPNDAIEAFNLSILDALTAAFQKQKVPIVSVAEKPFYQQLSFLLDQAVADAKQQNARVVVLDRFISSPNQQSGKDYSILSIGRIINSAGEVIGPRPGEPSLEKQIKILAEEITQTGTDSKIILVDDGWWPGCLNAYLQIFQNQSLEVVGFYGGIGPYDRETETGSPGITPGYQAVMPVRNIFDWVCCRDLRFDGGKLFLETKNEKAIYYTIPYFAPFSDGSGASIPPETLIPFSRGVIWANLKLLESIQKKSGRILTFQDISDAGYGLLASITNQIRAAEKEENVIDYLTEALITLQSGTEILFSLEGFEQLPQTPTELPEELNQKAGQVIILFGSSGVGKTTLTQIVINQAPGSTQIKRVTTRPSRNTAEILGIQPTTKEYFLKQVRNGEMLTAGIYRANGELYGVTKREIITQLTNTPNDAFCVFEGTDNAIQLKKLLPQAKLVLVLPPSLRELKNRLITRNQGNVDTRLKRSLQELDITTSKAQAMLEAGIIDMVVVNDNSDRAASLIIQASKNNDQPFEQMKKI</sequence>
<dbReference type="Pfam" id="PF00625">
    <property type="entry name" value="Guanylate_kin"/>
    <property type="match status" value="1"/>
</dbReference>
<evidence type="ECO:0000256" key="2">
    <source>
        <dbReference type="ARBA" id="ARBA00022679"/>
    </source>
</evidence>
<dbReference type="GO" id="GO:0004385">
    <property type="term" value="F:GMP kinase activity"/>
    <property type="evidence" value="ECO:0007669"/>
    <property type="project" value="TreeGrafter"/>
</dbReference>
<keyword evidence="3" id="KW-0418">Kinase</keyword>
<evidence type="ECO:0000313" key="6">
    <source>
        <dbReference type="Proteomes" id="UP000033860"/>
    </source>
</evidence>
<name>A0A0G1RVQ6_9BACT</name>
<dbReference type="PROSITE" id="PS50052">
    <property type="entry name" value="GUANYLATE_KINASE_2"/>
    <property type="match status" value="1"/>
</dbReference>
<evidence type="ECO:0000313" key="5">
    <source>
        <dbReference type="EMBL" id="KKU61409.1"/>
    </source>
</evidence>